<sequence>MTSTTSDIPGVTVSAPGKILLAGGYLVLEAPNAGFVVAADKRFYTSVNAGNDDNSNDDGDEIKQPMRIRVESPQFHSTWNYTYEAPNCHLVPSPNNESVNPFVEKSLRVCLIYLLQSSKLTASTGDTASPSSLEILIRADNDFYSVLPHLSEDSKKTPAEVAALPKFLPCPIDPDTGKVVVHKTGLGSSAALTTSLVGALVHYFLRSSQERKEEHLSGIIHNLAQICHCHAQGKVGSGFDVSAACHGTHVYRRFPKCLLPDLLQLLDRFEINENAKDQPVLLGETLKKLVELVPWKEDMVAPLNLPNDLQLILADVRGGSESPSMARTVLKWKAAEKNTDNNEVPYWSPLSRLNPKIVEAIQLLAKEGTDNVDYDSLSKLPSSDWSTDSDSPLVSLRDTFLNIRKELRSMGEAADVPIEPPPQQELCDATSKLPGVVTALVPGAGGYDAVACLYINRPEVVRSIGELWSSWKSPVVCPLAVRAGDEGLRLEK</sequence>
<dbReference type="GO" id="GO:0005524">
    <property type="term" value="F:ATP binding"/>
    <property type="evidence" value="ECO:0007669"/>
    <property type="project" value="UniProtKB-KW"/>
</dbReference>
<name>A0A7S4A8Z6_9STRA</name>
<evidence type="ECO:0000256" key="9">
    <source>
        <dbReference type="ARBA" id="ARBA00022840"/>
    </source>
</evidence>
<dbReference type="AlphaFoldDB" id="A0A7S4A8Z6"/>
<dbReference type="EMBL" id="HBIX01000169">
    <property type="protein sequence ID" value="CAE0707429.1"/>
    <property type="molecule type" value="Transcribed_RNA"/>
</dbReference>
<dbReference type="GO" id="GO:0010142">
    <property type="term" value="P:farnesyl diphosphate biosynthetic process, mevalonate pathway"/>
    <property type="evidence" value="ECO:0007669"/>
    <property type="project" value="TreeGrafter"/>
</dbReference>
<evidence type="ECO:0000259" key="13">
    <source>
        <dbReference type="Pfam" id="PF00288"/>
    </source>
</evidence>
<keyword evidence="10" id="KW-0752">Steroid biosynthesis</keyword>
<dbReference type="GO" id="GO:0006694">
    <property type="term" value="P:steroid biosynthetic process"/>
    <property type="evidence" value="ECO:0007669"/>
    <property type="project" value="UniProtKB-KW"/>
</dbReference>
<dbReference type="GO" id="GO:0009507">
    <property type="term" value="C:chloroplast"/>
    <property type="evidence" value="ECO:0007669"/>
    <property type="project" value="UniProtKB-SubCell"/>
</dbReference>
<evidence type="ECO:0000256" key="10">
    <source>
        <dbReference type="ARBA" id="ARBA00022955"/>
    </source>
</evidence>
<dbReference type="InterPro" id="IPR016005">
    <property type="entry name" value="Erg8"/>
</dbReference>
<keyword evidence="11" id="KW-0443">Lipid metabolism</keyword>
<dbReference type="InterPro" id="IPR020568">
    <property type="entry name" value="Ribosomal_Su5_D2-typ_SF"/>
</dbReference>
<evidence type="ECO:0000313" key="14">
    <source>
        <dbReference type="EMBL" id="CAE0707429.1"/>
    </source>
</evidence>
<dbReference type="PIRSF" id="PIRSF017288">
    <property type="entry name" value="PMK_GHMP_euk"/>
    <property type="match status" value="1"/>
</dbReference>
<dbReference type="GO" id="GO:0005777">
    <property type="term" value="C:peroxisome"/>
    <property type="evidence" value="ECO:0007669"/>
    <property type="project" value="TreeGrafter"/>
</dbReference>
<keyword evidence="7" id="KW-0547">Nucleotide-binding</keyword>
<keyword evidence="6" id="KW-0808">Transferase</keyword>
<gene>
    <name evidence="14" type="ORF">PAUS00366_LOCUS149</name>
</gene>
<evidence type="ECO:0000256" key="3">
    <source>
        <dbReference type="ARBA" id="ARBA00006495"/>
    </source>
</evidence>
<keyword evidence="5" id="KW-0444">Lipid biosynthesis</keyword>
<dbReference type="InterPro" id="IPR006204">
    <property type="entry name" value="GHMP_kinase_N_dom"/>
</dbReference>
<evidence type="ECO:0000256" key="8">
    <source>
        <dbReference type="ARBA" id="ARBA00022777"/>
    </source>
</evidence>
<keyword evidence="9" id="KW-0067">ATP-binding</keyword>
<evidence type="ECO:0000256" key="4">
    <source>
        <dbReference type="ARBA" id="ARBA00012958"/>
    </source>
</evidence>
<evidence type="ECO:0000256" key="6">
    <source>
        <dbReference type="ARBA" id="ARBA00022679"/>
    </source>
</evidence>
<dbReference type="UniPathway" id="UPA00057">
    <property type="reaction ID" value="UER00099"/>
</dbReference>
<evidence type="ECO:0000256" key="2">
    <source>
        <dbReference type="ARBA" id="ARBA00005017"/>
    </source>
</evidence>
<dbReference type="Pfam" id="PF00288">
    <property type="entry name" value="GHMP_kinases_N"/>
    <property type="match status" value="1"/>
</dbReference>
<feature type="domain" description="GHMP kinase N-terminal" evidence="13">
    <location>
        <begin position="178"/>
        <end position="247"/>
    </location>
</feature>
<dbReference type="PANTHER" id="PTHR31814">
    <property type="match status" value="1"/>
</dbReference>
<dbReference type="GO" id="GO:0004631">
    <property type="term" value="F:phosphomevalonate kinase activity"/>
    <property type="evidence" value="ECO:0007669"/>
    <property type="project" value="UniProtKB-EC"/>
</dbReference>
<dbReference type="InterPro" id="IPR035102">
    <property type="entry name" value="Phosphomevalonate_kinase"/>
</dbReference>
<evidence type="ECO:0000256" key="12">
    <source>
        <dbReference type="ARBA" id="ARBA00023221"/>
    </source>
</evidence>
<dbReference type="SUPFAM" id="SSF54211">
    <property type="entry name" value="Ribosomal protein S5 domain 2-like"/>
    <property type="match status" value="1"/>
</dbReference>
<accession>A0A7S4A8Z6</accession>
<dbReference type="PANTHER" id="PTHR31814:SF2">
    <property type="entry name" value="PHOSPHOMEVALONATE KINASE"/>
    <property type="match status" value="1"/>
</dbReference>
<evidence type="ECO:0000256" key="7">
    <source>
        <dbReference type="ARBA" id="ARBA00022741"/>
    </source>
</evidence>
<comment type="pathway">
    <text evidence="2">Isoprenoid biosynthesis; isopentenyl diphosphate biosynthesis via mevalonate pathway; isopentenyl diphosphate from (R)-mevalonate: step 2/3.</text>
</comment>
<keyword evidence="12" id="KW-0753">Steroid metabolism</keyword>
<evidence type="ECO:0000256" key="5">
    <source>
        <dbReference type="ARBA" id="ARBA00022516"/>
    </source>
</evidence>
<evidence type="ECO:0000256" key="1">
    <source>
        <dbReference type="ARBA" id="ARBA00004229"/>
    </source>
</evidence>
<dbReference type="Gene3D" id="3.30.230.10">
    <property type="match status" value="1"/>
</dbReference>
<comment type="similarity">
    <text evidence="3">Belongs to the GHMP kinase family. Mevalonate kinase subfamily.</text>
</comment>
<proteinExistence type="inferred from homology"/>
<dbReference type="InterPro" id="IPR014721">
    <property type="entry name" value="Ribsml_uS5_D2-typ_fold_subgr"/>
</dbReference>
<organism evidence="14">
    <name type="scientific">Pseudo-nitzschia australis</name>
    <dbReference type="NCBI Taxonomy" id="44445"/>
    <lineage>
        <taxon>Eukaryota</taxon>
        <taxon>Sar</taxon>
        <taxon>Stramenopiles</taxon>
        <taxon>Ochrophyta</taxon>
        <taxon>Bacillariophyta</taxon>
        <taxon>Bacillariophyceae</taxon>
        <taxon>Bacillariophycidae</taxon>
        <taxon>Bacillariales</taxon>
        <taxon>Bacillariaceae</taxon>
        <taxon>Pseudo-nitzschia</taxon>
    </lineage>
</organism>
<keyword evidence="8" id="KW-0418">Kinase</keyword>
<dbReference type="EC" id="2.7.4.2" evidence="4"/>
<dbReference type="GO" id="GO:0019287">
    <property type="term" value="P:isopentenyl diphosphate biosynthetic process, mevalonate pathway"/>
    <property type="evidence" value="ECO:0007669"/>
    <property type="project" value="UniProtKB-UniPathway"/>
</dbReference>
<comment type="subcellular location">
    <subcellularLocation>
        <location evidence="1">Plastid</location>
        <location evidence="1">Chloroplast</location>
    </subcellularLocation>
</comment>
<protein>
    <recommendedName>
        <fullName evidence="4">phosphomevalonate kinase</fullName>
        <ecNumber evidence="4">2.7.4.2</ecNumber>
    </recommendedName>
</protein>
<evidence type="ECO:0000256" key="11">
    <source>
        <dbReference type="ARBA" id="ARBA00023098"/>
    </source>
</evidence>
<reference evidence="14" key="1">
    <citation type="submission" date="2021-01" db="EMBL/GenBank/DDBJ databases">
        <authorList>
            <person name="Corre E."/>
            <person name="Pelletier E."/>
            <person name="Niang G."/>
            <person name="Scheremetjew M."/>
            <person name="Finn R."/>
            <person name="Kale V."/>
            <person name="Holt S."/>
            <person name="Cochrane G."/>
            <person name="Meng A."/>
            <person name="Brown T."/>
            <person name="Cohen L."/>
        </authorList>
    </citation>
    <scope>NUCLEOTIDE SEQUENCE</scope>
    <source>
        <strain evidence="14">10249 10 AB</strain>
    </source>
</reference>